<evidence type="ECO:0000259" key="3">
    <source>
        <dbReference type="Pfam" id="PF19278"/>
    </source>
</evidence>
<keyword evidence="5" id="KW-1185">Reference proteome</keyword>
<evidence type="ECO:0000313" key="5">
    <source>
        <dbReference type="Proteomes" id="UP000199215"/>
    </source>
</evidence>
<dbReference type="PANTHER" id="PTHR11365:SF23">
    <property type="entry name" value="HYPOTHETICAL 5-OXOPROLINASE (EUROFUNG)-RELATED"/>
    <property type="match status" value="1"/>
</dbReference>
<dbReference type="Pfam" id="PF01968">
    <property type="entry name" value="Hydantoinase_A"/>
    <property type="match status" value="1"/>
</dbReference>
<feature type="domain" description="Hydantoinase A/oxoprolinase" evidence="1">
    <location>
        <begin position="218"/>
        <end position="503"/>
    </location>
</feature>
<protein>
    <submittedName>
        <fullName evidence="4">N-methylhydantoinase A/acetophenone carboxylase</fullName>
    </submittedName>
</protein>
<accession>A0A1H6ISB0</accession>
<organism evidence="4 5">
    <name type="scientific">Halopenitus malekzadehii</name>
    <dbReference type="NCBI Taxonomy" id="1267564"/>
    <lineage>
        <taxon>Archaea</taxon>
        <taxon>Methanobacteriati</taxon>
        <taxon>Methanobacteriota</taxon>
        <taxon>Stenosarchaea group</taxon>
        <taxon>Halobacteria</taxon>
        <taxon>Halobacteriales</taxon>
        <taxon>Haloferacaceae</taxon>
        <taxon>Halopenitus</taxon>
    </lineage>
</organism>
<evidence type="ECO:0000259" key="1">
    <source>
        <dbReference type="Pfam" id="PF01968"/>
    </source>
</evidence>
<dbReference type="Proteomes" id="UP000199215">
    <property type="component" value="Unassembled WGS sequence"/>
</dbReference>
<feature type="domain" description="Acetophenone carboxylase-like C-terminal" evidence="3">
    <location>
        <begin position="527"/>
        <end position="704"/>
    </location>
</feature>
<dbReference type="Pfam" id="PF05378">
    <property type="entry name" value="Hydant_A_N"/>
    <property type="match status" value="1"/>
</dbReference>
<reference evidence="4 5" key="1">
    <citation type="submission" date="2016-10" db="EMBL/GenBank/DDBJ databases">
        <authorList>
            <person name="de Groot N.N."/>
        </authorList>
    </citation>
    <scope>NUCLEOTIDE SEQUENCE [LARGE SCALE GENOMIC DNA]</scope>
    <source>
        <strain evidence="4 5">IBRC-M10418</strain>
    </source>
</reference>
<evidence type="ECO:0000259" key="2">
    <source>
        <dbReference type="Pfam" id="PF05378"/>
    </source>
</evidence>
<dbReference type="Pfam" id="PF19278">
    <property type="entry name" value="Hydant_A_C"/>
    <property type="match status" value="1"/>
</dbReference>
<dbReference type="GO" id="GO:0017168">
    <property type="term" value="F:5-oxoprolinase (ATP-hydrolyzing) activity"/>
    <property type="evidence" value="ECO:0007669"/>
    <property type="project" value="TreeGrafter"/>
</dbReference>
<sequence>MTTRINIDAGGTFTDCFTLHDGEAVSAKTPTTEHDMSECFFKGIRKCASQLDVDLDELIADVDSIRYSTTTAMNRLIERKGPKLGLLTTAGVQDYPQIGRGPRWADGLTDNEQRNISDAEKPEYLVPDSRTNGIRERVDSEGTVLRPLDEEHAREQIRDLVDRGARAIVVNLLWSYEYPEHEQRIRELVREEYPPSYLGSIPVFLSSEVMPTKQEYERTNTTLLDAYLSELMQEHIADIKERLEAYGYEGDVQMLHNTGGMAESYKTTAVETFNGGPVAGLKGGEYLCDLLGYDKAVVTDMGGTSFDIGILTQGGVQSYEFEPIIDRWRVSGTMIESKSIGAGGGSIASVNDELGGRLEVGPESAGADPGPACYNRGGTKPTVTDADVVLGFINPEKFYAGNQRLAVDRAEEAIETHVADPAGMSVTEAARNIRRIADGNMGNTVRKETMLRGHDPREFILYSFGGAGPLHAASYSSYLDIDTVVTTPYSPVFCAMGSATMDTLHLYEQSNSMYLRESGEEAVYSADYESFNETVADLRAKGRRDIESEGYDPDDITYELELDMRFGGQIHVARIRSPRLEIHDESDVEAICDHFIDQYTDRFSSYSVTPSHGITVENFALKSRVESSDIDLPTTTVGERDPAAAKAGSRDVHWESSDGTVSTPVFEYDDVRPGMAIRGPAVVDADYTTTAVPDGWTYRMDEYRNGILETDGATQ</sequence>
<dbReference type="InterPro" id="IPR045079">
    <property type="entry name" value="Oxoprolinase-like"/>
</dbReference>
<dbReference type="GO" id="GO:0005829">
    <property type="term" value="C:cytosol"/>
    <property type="evidence" value="ECO:0007669"/>
    <property type="project" value="TreeGrafter"/>
</dbReference>
<proteinExistence type="predicted"/>
<dbReference type="AlphaFoldDB" id="A0A1H6ISB0"/>
<dbReference type="InterPro" id="IPR049517">
    <property type="entry name" value="ACX-like_C"/>
</dbReference>
<feature type="domain" description="Hydantoinase/oxoprolinase N-terminal" evidence="2">
    <location>
        <begin position="4"/>
        <end position="192"/>
    </location>
</feature>
<evidence type="ECO:0000313" key="4">
    <source>
        <dbReference type="EMBL" id="SEH52158.1"/>
    </source>
</evidence>
<dbReference type="InterPro" id="IPR002821">
    <property type="entry name" value="Hydantoinase_A"/>
</dbReference>
<dbReference type="InterPro" id="IPR008040">
    <property type="entry name" value="Hydant_A_N"/>
</dbReference>
<name>A0A1H6ISB0_9EURY</name>
<dbReference type="STRING" id="1267564.SAMN05192561_104103"/>
<dbReference type="GO" id="GO:0006749">
    <property type="term" value="P:glutathione metabolic process"/>
    <property type="evidence" value="ECO:0007669"/>
    <property type="project" value="TreeGrafter"/>
</dbReference>
<dbReference type="EMBL" id="FNWU01000004">
    <property type="protein sequence ID" value="SEH52158.1"/>
    <property type="molecule type" value="Genomic_DNA"/>
</dbReference>
<gene>
    <name evidence="4" type="ORF">SAMN05192561_104103</name>
</gene>
<dbReference type="OrthoDB" id="8261at2157"/>
<dbReference type="RefSeq" id="WP_092816956.1">
    <property type="nucleotide sequence ID" value="NZ_FNWU01000004.1"/>
</dbReference>
<dbReference type="PANTHER" id="PTHR11365">
    <property type="entry name" value="5-OXOPROLINASE RELATED"/>
    <property type="match status" value="1"/>
</dbReference>